<dbReference type="EMBL" id="FUYB01000008">
    <property type="protein sequence ID" value="SKA79488.1"/>
    <property type="molecule type" value="Genomic_DNA"/>
</dbReference>
<dbReference type="GO" id="GO:0016787">
    <property type="term" value="F:hydrolase activity"/>
    <property type="evidence" value="ECO:0007669"/>
    <property type="project" value="UniProtKB-KW"/>
</dbReference>
<evidence type="ECO:0000256" key="4">
    <source>
        <dbReference type="ARBA" id="ARBA00025742"/>
    </source>
</evidence>
<dbReference type="Pfam" id="PF00149">
    <property type="entry name" value="Metallophos"/>
    <property type="match status" value="1"/>
</dbReference>
<evidence type="ECO:0000256" key="2">
    <source>
        <dbReference type="ARBA" id="ARBA00022801"/>
    </source>
</evidence>
<dbReference type="PANTHER" id="PTHR42988:SF2">
    <property type="entry name" value="CYCLIC NUCLEOTIDE PHOSPHODIESTERASE CBUA0032-RELATED"/>
    <property type="match status" value="1"/>
</dbReference>
<evidence type="ECO:0000256" key="1">
    <source>
        <dbReference type="ARBA" id="ARBA00022723"/>
    </source>
</evidence>
<dbReference type="InterPro" id="IPR004843">
    <property type="entry name" value="Calcineurin-like_PHP"/>
</dbReference>
<dbReference type="RefSeq" id="WP_078922475.1">
    <property type="nucleotide sequence ID" value="NZ_FUYB01000008.1"/>
</dbReference>
<dbReference type="STRING" id="92487.SAMN02745130_02010"/>
<dbReference type="PANTHER" id="PTHR42988">
    <property type="entry name" value="PHOSPHOHYDROLASE"/>
    <property type="match status" value="1"/>
</dbReference>
<gene>
    <name evidence="6" type="ORF">SAMN02745130_02010</name>
</gene>
<dbReference type="GO" id="GO:0046872">
    <property type="term" value="F:metal ion binding"/>
    <property type="evidence" value="ECO:0007669"/>
    <property type="project" value="UniProtKB-KW"/>
</dbReference>
<keyword evidence="7" id="KW-1185">Reference proteome</keyword>
<dbReference type="AlphaFoldDB" id="A0A1T4WRK7"/>
<evidence type="ECO:0000313" key="7">
    <source>
        <dbReference type="Proteomes" id="UP000190460"/>
    </source>
</evidence>
<keyword evidence="3" id="KW-0408">Iron</keyword>
<feature type="domain" description="Calcineurin-like phosphoesterase" evidence="5">
    <location>
        <begin position="7"/>
        <end position="200"/>
    </location>
</feature>
<accession>A0A1T4WRK7</accession>
<evidence type="ECO:0000256" key="3">
    <source>
        <dbReference type="ARBA" id="ARBA00023004"/>
    </source>
</evidence>
<evidence type="ECO:0000259" key="5">
    <source>
        <dbReference type="Pfam" id="PF00149"/>
    </source>
</evidence>
<comment type="similarity">
    <text evidence="4">Belongs to the cyclic nucleotide phosphodiesterase class-III family.</text>
</comment>
<dbReference type="Proteomes" id="UP000190460">
    <property type="component" value="Unassembled WGS sequence"/>
</dbReference>
<keyword evidence="2" id="KW-0378">Hydrolase</keyword>
<organism evidence="6 7">
    <name type="scientific">Thiothrix eikelboomii</name>
    <dbReference type="NCBI Taxonomy" id="92487"/>
    <lineage>
        <taxon>Bacteria</taxon>
        <taxon>Pseudomonadati</taxon>
        <taxon>Pseudomonadota</taxon>
        <taxon>Gammaproteobacteria</taxon>
        <taxon>Thiotrichales</taxon>
        <taxon>Thiotrichaceae</taxon>
        <taxon>Thiothrix</taxon>
    </lineage>
</organism>
<name>A0A1T4WRK7_9GAMM</name>
<evidence type="ECO:0000313" key="6">
    <source>
        <dbReference type="EMBL" id="SKA79488.1"/>
    </source>
</evidence>
<proteinExistence type="inferred from homology"/>
<reference evidence="6 7" key="1">
    <citation type="submission" date="2017-02" db="EMBL/GenBank/DDBJ databases">
        <authorList>
            <person name="Peterson S.W."/>
        </authorList>
    </citation>
    <scope>NUCLEOTIDE SEQUENCE [LARGE SCALE GENOMIC DNA]</scope>
    <source>
        <strain evidence="6 7">ATCC 49788</strain>
    </source>
</reference>
<dbReference type="InterPro" id="IPR050884">
    <property type="entry name" value="CNP_phosphodiesterase-III"/>
</dbReference>
<sequence>MAETTPLRIWQISDTHCYAEDSSRLIWSPLAVYPNQSLNRVLSYLAAQSGHALVVSGDLAQEEVAATYQRLNSLLDCFPSPVYVLPGNHDTPALMQLELTSQNVHFVQQVQLGSWQLLFLDSSRPLHSEGYLSTAQLQALETRLKQLPVDQHVLLFLHHHPLTIGSPWMDRMGLQQAEQFWEITTAFPQVKAVAFGHIHAEFVGAVTNQQGNKIAVYGTPATCVQLTHDETRLGFKHTQPGWREFLLYTDGQLATSVHYLPS</sequence>
<dbReference type="Gene3D" id="3.60.21.10">
    <property type="match status" value="1"/>
</dbReference>
<dbReference type="SUPFAM" id="SSF56300">
    <property type="entry name" value="Metallo-dependent phosphatases"/>
    <property type="match status" value="1"/>
</dbReference>
<dbReference type="OrthoDB" id="9784378at2"/>
<protein>
    <submittedName>
        <fullName evidence="6">Icc protein</fullName>
    </submittedName>
</protein>
<dbReference type="InterPro" id="IPR029052">
    <property type="entry name" value="Metallo-depent_PP-like"/>
</dbReference>
<keyword evidence="1" id="KW-0479">Metal-binding</keyword>